<dbReference type="EMBL" id="JAYMYQ010000004">
    <property type="protein sequence ID" value="KAK7340277.1"/>
    <property type="molecule type" value="Genomic_DNA"/>
</dbReference>
<evidence type="ECO:0000256" key="1">
    <source>
        <dbReference type="SAM" id="MobiDB-lite"/>
    </source>
</evidence>
<evidence type="ECO:0000313" key="3">
    <source>
        <dbReference type="EMBL" id="KAK7340277.1"/>
    </source>
</evidence>
<organism evidence="3 4">
    <name type="scientific">Canavalia gladiata</name>
    <name type="common">Sword bean</name>
    <name type="synonym">Dolichos gladiatus</name>
    <dbReference type="NCBI Taxonomy" id="3824"/>
    <lineage>
        <taxon>Eukaryota</taxon>
        <taxon>Viridiplantae</taxon>
        <taxon>Streptophyta</taxon>
        <taxon>Embryophyta</taxon>
        <taxon>Tracheophyta</taxon>
        <taxon>Spermatophyta</taxon>
        <taxon>Magnoliopsida</taxon>
        <taxon>eudicotyledons</taxon>
        <taxon>Gunneridae</taxon>
        <taxon>Pentapetalae</taxon>
        <taxon>rosids</taxon>
        <taxon>fabids</taxon>
        <taxon>Fabales</taxon>
        <taxon>Fabaceae</taxon>
        <taxon>Papilionoideae</taxon>
        <taxon>50 kb inversion clade</taxon>
        <taxon>NPAAA clade</taxon>
        <taxon>indigoferoid/millettioid clade</taxon>
        <taxon>Phaseoleae</taxon>
        <taxon>Canavalia</taxon>
    </lineage>
</organism>
<dbReference type="Proteomes" id="UP001367508">
    <property type="component" value="Unassembled WGS sequence"/>
</dbReference>
<feature type="region of interest" description="Disordered" evidence="1">
    <location>
        <begin position="195"/>
        <end position="222"/>
    </location>
</feature>
<dbReference type="AlphaFoldDB" id="A0AAN9QLW1"/>
<keyword evidence="4" id="KW-1185">Reference proteome</keyword>
<protein>
    <recommendedName>
        <fullName evidence="5">Secreted protein</fullName>
    </recommendedName>
</protein>
<evidence type="ECO:0008006" key="5">
    <source>
        <dbReference type="Google" id="ProtNLM"/>
    </source>
</evidence>
<reference evidence="3 4" key="1">
    <citation type="submission" date="2024-01" db="EMBL/GenBank/DDBJ databases">
        <title>The genomes of 5 underutilized Papilionoideae crops provide insights into root nodulation and disease resistanc.</title>
        <authorList>
            <person name="Jiang F."/>
        </authorList>
    </citation>
    <scope>NUCLEOTIDE SEQUENCE [LARGE SCALE GENOMIC DNA]</scope>
    <source>
        <strain evidence="3">LVBAO_FW01</strain>
        <tissue evidence="3">Leaves</tissue>
    </source>
</reference>
<keyword evidence="2" id="KW-0732">Signal</keyword>
<gene>
    <name evidence="3" type="ORF">VNO77_20979</name>
</gene>
<feature type="compositionally biased region" description="Basic and acidic residues" evidence="1">
    <location>
        <begin position="207"/>
        <end position="222"/>
    </location>
</feature>
<feature type="chain" id="PRO_5042879565" description="Secreted protein" evidence="2">
    <location>
        <begin position="25"/>
        <end position="222"/>
    </location>
</feature>
<sequence length="222" mass="25248">MSITKGICQIVAVLLLLGSLNVYSLECEDDRCKTELCSSTDACFCKLPDPFTILDGDRFFLGQKKHIKYQNSSSNTLSSKHSYMHSPLYNVALIIFLNENMRLEAIGERITSTNIPLNLLENIVSILEHPVVRFSVSIMLNGKAVLIAPFQPHQQDTCCLGTFFCGCWCHLWQETTQQKKRDAVKFQQLSEMQTLGTLDDDEDEDENHSMVPERVHDDFTHI</sequence>
<feature type="signal peptide" evidence="2">
    <location>
        <begin position="1"/>
        <end position="24"/>
    </location>
</feature>
<evidence type="ECO:0000313" key="4">
    <source>
        <dbReference type="Proteomes" id="UP001367508"/>
    </source>
</evidence>
<evidence type="ECO:0000256" key="2">
    <source>
        <dbReference type="SAM" id="SignalP"/>
    </source>
</evidence>
<accession>A0AAN9QLW1</accession>
<proteinExistence type="predicted"/>
<name>A0AAN9QLW1_CANGL</name>
<comment type="caution">
    <text evidence="3">The sequence shown here is derived from an EMBL/GenBank/DDBJ whole genome shotgun (WGS) entry which is preliminary data.</text>
</comment>